<dbReference type="AlphaFoldDB" id="A0A9P8PYK9"/>
<gene>
    <name evidence="1" type="ORF">WICPIJ_008147</name>
</gene>
<reference evidence="1" key="1">
    <citation type="journal article" date="2021" name="Open Biol.">
        <title>Shared evolutionary footprints suggest mitochondrial oxidative damage underlies multiple complex I losses in fungi.</title>
        <authorList>
            <person name="Schikora-Tamarit M.A."/>
            <person name="Marcet-Houben M."/>
            <person name="Nosek J."/>
            <person name="Gabaldon T."/>
        </authorList>
    </citation>
    <scope>NUCLEOTIDE SEQUENCE</scope>
    <source>
        <strain evidence="1">CBS2887</strain>
    </source>
</reference>
<evidence type="ECO:0000313" key="2">
    <source>
        <dbReference type="Proteomes" id="UP000774326"/>
    </source>
</evidence>
<reference evidence="1" key="2">
    <citation type="submission" date="2021-01" db="EMBL/GenBank/DDBJ databases">
        <authorList>
            <person name="Schikora-Tamarit M.A."/>
        </authorList>
    </citation>
    <scope>NUCLEOTIDE SEQUENCE</scope>
    <source>
        <strain evidence="1">CBS2887</strain>
    </source>
</reference>
<organism evidence="1 2">
    <name type="scientific">Wickerhamomyces pijperi</name>
    <name type="common">Yeast</name>
    <name type="synonym">Pichia pijperi</name>
    <dbReference type="NCBI Taxonomy" id="599730"/>
    <lineage>
        <taxon>Eukaryota</taxon>
        <taxon>Fungi</taxon>
        <taxon>Dikarya</taxon>
        <taxon>Ascomycota</taxon>
        <taxon>Saccharomycotina</taxon>
        <taxon>Saccharomycetes</taxon>
        <taxon>Phaffomycetales</taxon>
        <taxon>Wickerhamomycetaceae</taxon>
        <taxon>Wickerhamomyces</taxon>
    </lineage>
</organism>
<dbReference type="Proteomes" id="UP000774326">
    <property type="component" value="Unassembled WGS sequence"/>
</dbReference>
<dbReference type="EMBL" id="JAEUBG010004681">
    <property type="protein sequence ID" value="KAH3680711.1"/>
    <property type="molecule type" value="Genomic_DNA"/>
</dbReference>
<keyword evidence="2" id="KW-1185">Reference proteome</keyword>
<accession>A0A9P8PYK9</accession>
<name>A0A9P8PYK9_WICPI</name>
<evidence type="ECO:0000313" key="1">
    <source>
        <dbReference type="EMBL" id="KAH3680711.1"/>
    </source>
</evidence>
<comment type="caution">
    <text evidence="1">The sequence shown here is derived from an EMBL/GenBank/DDBJ whole genome shotgun (WGS) entry which is preliminary data.</text>
</comment>
<proteinExistence type="predicted"/>
<sequence length="73" mass="7815">MLERYLSNVAVPMVEVLERTLVLDSVLANATGIKAGEFKGDVASSKVGNWFGSEDGKLISKSSSKLFKAVLLV</sequence>
<protein>
    <submittedName>
        <fullName evidence="1">Uncharacterized protein</fullName>
    </submittedName>
</protein>